<dbReference type="SMART" id="SM00862">
    <property type="entry name" value="Trans_reg_C"/>
    <property type="match status" value="1"/>
</dbReference>
<protein>
    <submittedName>
        <fullName evidence="10">Response regulator transcription factor</fullName>
    </submittedName>
</protein>
<feature type="domain" description="Response regulatory" evidence="8">
    <location>
        <begin position="2"/>
        <end position="116"/>
    </location>
</feature>
<organism evidence="10 11">
    <name type="scientific">Antarcticibacterium flavum</name>
    <dbReference type="NCBI Taxonomy" id="2058175"/>
    <lineage>
        <taxon>Bacteria</taxon>
        <taxon>Pseudomonadati</taxon>
        <taxon>Bacteroidota</taxon>
        <taxon>Flavobacteriia</taxon>
        <taxon>Flavobacteriales</taxon>
        <taxon>Flavobacteriaceae</taxon>
        <taxon>Antarcticibacterium</taxon>
    </lineage>
</organism>
<dbReference type="GO" id="GO:0005829">
    <property type="term" value="C:cytosol"/>
    <property type="evidence" value="ECO:0007669"/>
    <property type="project" value="TreeGrafter"/>
</dbReference>
<gene>
    <name evidence="10" type="ORF">FHG64_01610</name>
</gene>
<feature type="DNA-binding region" description="OmpR/PhoB-type" evidence="7">
    <location>
        <begin position="126"/>
        <end position="223"/>
    </location>
</feature>
<evidence type="ECO:0000313" key="10">
    <source>
        <dbReference type="EMBL" id="QCY68197.1"/>
    </source>
</evidence>
<dbReference type="EMBL" id="CP040812">
    <property type="protein sequence ID" value="QCY68197.1"/>
    <property type="molecule type" value="Genomic_DNA"/>
</dbReference>
<proteinExistence type="predicted"/>
<dbReference type="AlphaFoldDB" id="A0A5B7WYQ6"/>
<dbReference type="InterPro" id="IPR016032">
    <property type="entry name" value="Sig_transdc_resp-reg_C-effctor"/>
</dbReference>
<keyword evidence="5" id="KW-0804">Transcription</keyword>
<dbReference type="InterPro" id="IPR039420">
    <property type="entry name" value="WalR-like"/>
</dbReference>
<dbReference type="PANTHER" id="PTHR48111:SF22">
    <property type="entry name" value="REGULATOR OF RPOS"/>
    <property type="match status" value="1"/>
</dbReference>
<evidence type="ECO:0000256" key="5">
    <source>
        <dbReference type="ARBA" id="ARBA00023163"/>
    </source>
</evidence>
<sequence length="223" mass="25356">MKILLVEDEPNVASLLHRNLLELSHSIGIATDGLMGLDLILSQSYDLVLLDIMLPGMTGLEVLQELKARKNNTPVILITALDTTDMVVKGLNLGADDYIVKPFKIEEVVARIEAVKRRTGRPRDEEEVYKFKGIELDDLAKKVYKDSREVKLTATEFKLLKVLLQNIDRVLSRENILDMVWGVQYDLGTNVVDVYINYLRKKLDDHKPDKIIHTVIGMGYVIR</sequence>
<keyword evidence="11" id="KW-1185">Reference proteome</keyword>
<dbReference type="GO" id="GO:0006355">
    <property type="term" value="P:regulation of DNA-templated transcription"/>
    <property type="evidence" value="ECO:0007669"/>
    <property type="project" value="InterPro"/>
</dbReference>
<evidence type="ECO:0000256" key="3">
    <source>
        <dbReference type="ARBA" id="ARBA00023015"/>
    </source>
</evidence>
<feature type="modified residue" description="4-aspartylphosphate" evidence="6">
    <location>
        <position position="51"/>
    </location>
</feature>
<dbReference type="SMART" id="SM00448">
    <property type="entry name" value="REC"/>
    <property type="match status" value="1"/>
</dbReference>
<dbReference type="GO" id="GO:0000156">
    <property type="term" value="F:phosphorelay response regulator activity"/>
    <property type="evidence" value="ECO:0007669"/>
    <property type="project" value="TreeGrafter"/>
</dbReference>
<dbReference type="PANTHER" id="PTHR48111">
    <property type="entry name" value="REGULATOR OF RPOS"/>
    <property type="match status" value="1"/>
</dbReference>
<dbReference type="Proteomes" id="UP000309016">
    <property type="component" value="Chromosome"/>
</dbReference>
<dbReference type="SUPFAM" id="SSF52172">
    <property type="entry name" value="CheY-like"/>
    <property type="match status" value="1"/>
</dbReference>
<dbReference type="InterPro" id="IPR036388">
    <property type="entry name" value="WH-like_DNA-bd_sf"/>
</dbReference>
<dbReference type="FunFam" id="3.40.50.2300:FF:000001">
    <property type="entry name" value="DNA-binding response regulator PhoB"/>
    <property type="match status" value="1"/>
</dbReference>
<name>A0A5B7WYQ6_9FLAO</name>
<dbReference type="Gene3D" id="3.40.50.2300">
    <property type="match status" value="1"/>
</dbReference>
<evidence type="ECO:0000313" key="11">
    <source>
        <dbReference type="Proteomes" id="UP000309016"/>
    </source>
</evidence>
<evidence type="ECO:0000256" key="6">
    <source>
        <dbReference type="PROSITE-ProRule" id="PRU00169"/>
    </source>
</evidence>
<evidence type="ECO:0000256" key="1">
    <source>
        <dbReference type="ARBA" id="ARBA00022553"/>
    </source>
</evidence>
<evidence type="ECO:0000256" key="2">
    <source>
        <dbReference type="ARBA" id="ARBA00023012"/>
    </source>
</evidence>
<evidence type="ECO:0000256" key="7">
    <source>
        <dbReference type="PROSITE-ProRule" id="PRU01091"/>
    </source>
</evidence>
<evidence type="ECO:0000259" key="9">
    <source>
        <dbReference type="PROSITE" id="PS51755"/>
    </source>
</evidence>
<dbReference type="Gene3D" id="1.10.10.10">
    <property type="entry name" value="Winged helix-like DNA-binding domain superfamily/Winged helix DNA-binding domain"/>
    <property type="match status" value="1"/>
</dbReference>
<dbReference type="KEGG" id="afla:FHG64_01610"/>
<reference evidence="10 11" key="1">
    <citation type="submission" date="2019-06" db="EMBL/GenBank/DDBJ databases">
        <title>Complete genome sequence of Antarcticibacterium flavum KCTC 52984T from an Antarctic marine sediment.</title>
        <authorList>
            <person name="Lee Y.M."/>
            <person name="Shin S.C."/>
        </authorList>
    </citation>
    <scope>NUCLEOTIDE SEQUENCE [LARGE SCALE GENOMIC DNA]</scope>
    <source>
        <strain evidence="10 11">KCTC 52984</strain>
    </source>
</reference>
<keyword evidence="4 7" id="KW-0238">DNA-binding</keyword>
<dbReference type="OrthoDB" id="9790442at2"/>
<dbReference type="RefSeq" id="WP_139064773.1">
    <property type="nucleotide sequence ID" value="NZ_CP040812.1"/>
</dbReference>
<keyword evidence="3" id="KW-0805">Transcription regulation</keyword>
<dbReference type="GO" id="GO:0032993">
    <property type="term" value="C:protein-DNA complex"/>
    <property type="evidence" value="ECO:0007669"/>
    <property type="project" value="TreeGrafter"/>
</dbReference>
<evidence type="ECO:0000256" key="4">
    <source>
        <dbReference type="ARBA" id="ARBA00023125"/>
    </source>
</evidence>
<dbReference type="SUPFAM" id="SSF46894">
    <property type="entry name" value="C-terminal effector domain of the bipartite response regulators"/>
    <property type="match status" value="1"/>
</dbReference>
<dbReference type="InterPro" id="IPR011006">
    <property type="entry name" value="CheY-like_superfamily"/>
</dbReference>
<dbReference type="PROSITE" id="PS51755">
    <property type="entry name" value="OMPR_PHOB"/>
    <property type="match status" value="1"/>
</dbReference>
<dbReference type="PROSITE" id="PS50110">
    <property type="entry name" value="RESPONSE_REGULATORY"/>
    <property type="match status" value="1"/>
</dbReference>
<dbReference type="Pfam" id="PF00486">
    <property type="entry name" value="Trans_reg_C"/>
    <property type="match status" value="1"/>
</dbReference>
<dbReference type="InterPro" id="IPR001789">
    <property type="entry name" value="Sig_transdc_resp-reg_receiver"/>
</dbReference>
<dbReference type="Pfam" id="PF00072">
    <property type="entry name" value="Response_reg"/>
    <property type="match status" value="1"/>
</dbReference>
<dbReference type="GO" id="GO:0000976">
    <property type="term" value="F:transcription cis-regulatory region binding"/>
    <property type="evidence" value="ECO:0007669"/>
    <property type="project" value="TreeGrafter"/>
</dbReference>
<evidence type="ECO:0000259" key="8">
    <source>
        <dbReference type="PROSITE" id="PS50110"/>
    </source>
</evidence>
<dbReference type="Gene3D" id="6.10.250.690">
    <property type="match status" value="1"/>
</dbReference>
<feature type="domain" description="OmpR/PhoB-type" evidence="9">
    <location>
        <begin position="126"/>
        <end position="223"/>
    </location>
</feature>
<accession>A0A5B7WYQ6</accession>
<keyword evidence="1 6" id="KW-0597">Phosphoprotein</keyword>
<dbReference type="InterPro" id="IPR001867">
    <property type="entry name" value="OmpR/PhoB-type_DNA-bd"/>
</dbReference>
<dbReference type="CDD" id="cd00383">
    <property type="entry name" value="trans_reg_C"/>
    <property type="match status" value="1"/>
</dbReference>
<keyword evidence="2" id="KW-0902">Two-component regulatory system</keyword>
<dbReference type="FunFam" id="1.10.10.10:FF:000005">
    <property type="entry name" value="Two-component system response regulator"/>
    <property type="match status" value="1"/>
</dbReference>